<proteinExistence type="predicted"/>
<dbReference type="Proteomes" id="UP000076858">
    <property type="component" value="Unassembled WGS sequence"/>
</dbReference>
<evidence type="ECO:0008006" key="4">
    <source>
        <dbReference type="Google" id="ProtNLM"/>
    </source>
</evidence>
<dbReference type="AlphaFoldDB" id="A0A164Z3H9"/>
<evidence type="ECO:0000256" key="1">
    <source>
        <dbReference type="SAM" id="Phobius"/>
    </source>
</evidence>
<sequence>MKPSPLASASEYHNKKKPEERNSYFLGFFSASVCTFPSSLVNFFLGCSCFSPLFCFVPVCSYRFFSQKKRKKNTRACAKQAPTASASNYIHLCDYYYFFLILQHIVLPVLYLR</sequence>
<name>A0A164Z3H9_9CRUS</name>
<comment type="caution">
    <text evidence="2">The sequence shown here is derived from an EMBL/GenBank/DDBJ whole genome shotgun (WGS) entry which is preliminary data.</text>
</comment>
<feature type="transmembrane region" description="Helical" evidence="1">
    <location>
        <begin position="43"/>
        <end position="65"/>
    </location>
</feature>
<protein>
    <recommendedName>
        <fullName evidence="4">Transmembrane protein</fullName>
    </recommendedName>
</protein>
<reference evidence="2 3" key="1">
    <citation type="submission" date="2016-03" db="EMBL/GenBank/DDBJ databases">
        <title>EvidentialGene: Evidence-directed Construction of Genes on Genomes.</title>
        <authorList>
            <person name="Gilbert D.G."/>
            <person name="Choi J.-H."/>
            <person name="Mockaitis K."/>
            <person name="Colbourne J."/>
            <person name="Pfrender M."/>
        </authorList>
    </citation>
    <scope>NUCLEOTIDE SEQUENCE [LARGE SCALE GENOMIC DNA]</scope>
    <source>
        <strain evidence="2 3">Xinb3</strain>
        <tissue evidence="2">Complete organism</tissue>
    </source>
</reference>
<organism evidence="2 3">
    <name type="scientific">Daphnia magna</name>
    <dbReference type="NCBI Taxonomy" id="35525"/>
    <lineage>
        <taxon>Eukaryota</taxon>
        <taxon>Metazoa</taxon>
        <taxon>Ecdysozoa</taxon>
        <taxon>Arthropoda</taxon>
        <taxon>Crustacea</taxon>
        <taxon>Branchiopoda</taxon>
        <taxon>Diplostraca</taxon>
        <taxon>Cladocera</taxon>
        <taxon>Anomopoda</taxon>
        <taxon>Daphniidae</taxon>
        <taxon>Daphnia</taxon>
    </lineage>
</organism>
<keyword evidence="1" id="KW-0472">Membrane</keyword>
<keyword evidence="3" id="KW-1185">Reference proteome</keyword>
<evidence type="ECO:0000313" key="3">
    <source>
        <dbReference type="Proteomes" id="UP000076858"/>
    </source>
</evidence>
<feature type="transmembrane region" description="Helical" evidence="1">
    <location>
        <begin position="95"/>
        <end position="112"/>
    </location>
</feature>
<dbReference type="EMBL" id="LRGB01000787">
    <property type="protein sequence ID" value="KZS15901.1"/>
    <property type="molecule type" value="Genomic_DNA"/>
</dbReference>
<gene>
    <name evidence="2" type="ORF">APZ42_018446</name>
</gene>
<keyword evidence="1" id="KW-0812">Transmembrane</keyword>
<accession>A0A164Z3H9</accession>
<evidence type="ECO:0000313" key="2">
    <source>
        <dbReference type="EMBL" id="KZS15901.1"/>
    </source>
</evidence>
<keyword evidence="1" id="KW-1133">Transmembrane helix</keyword>